<dbReference type="EMBL" id="AUSU01002148">
    <property type="protein sequence ID" value="EPS69369.1"/>
    <property type="molecule type" value="Genomic_DNA"/>
</dbReference>
<organism evidence="5 6">
    <name type="scientific">Genlisea aurea</name>
    <dbReference type="NCBI Taxonomy" id="192259"/>
    <lineage>
        <taxon>Eukaryota</taxon>
        <taxon>Viridiplantae</taxon>
        <taxon>Streptophyta</taxon>
        <taxon>Embryophyta</taxon>
        <taxon>Tracheophyta</taxon>
        <taxon>Spermatophyta</taxon>
        <taxon>Magnoliopsida</taxon>
        <taxon>eudicotyledons</taxon>
        <taxon>Gunneridae</taxon>
        <taxon>Pentapetalae</taxon>
        <taxon>asterids</taxon>
        <taxon>lamiids</taxon>
        <taxon>Lamiales</taxon>
        <taxon>Lentibulariaceae</taxon>
        <taxon>Genlisea</taxon>
    </lineage>
</organism>
<dbReference type="Pfam" id="PF02431">
    <property type="entry name" value="Chalcone"/>
    <property type="match status" value="1"/>
</dbReference>
<accession>S8CQF2</accession>
<dbReference type="GO" id="GO:0016872">
    <property type="term" value="F:intramolecular lyase activity"/>
    <property type="evidence" value="ECO:0007669"/>
    <property type="project" value="InterPro"/>
</dbReference>
<dbReference type="SUPFAM" id="SSF54626">
    <property type="entry name" value="Chalcone isomerase"/>
    <property type="match status" value="1"/>
</dbReference>
<dbReference type="InterPro" id="IPR053937">
    <property type="entry name" value="GOST_TM"/>
</dbReference>
<sequence>MAPLMTLYGFMSLGLEMCEMALWYSEYANFNSTGKRPARITLWAVSFTAAKKAVSRILLLIVSMGHGVVRESVSMSVRVAVVGGAVCGVAGCGSGLLLFHTLDPLSWLSKTLEKLQMKRSMGKLELYRKLTNGVAVSAVASSKMGTEVVLVDDVPFPAQLSATKPLILLAHGITDLEIHYLQIKFTAIGVYLDPEISTHLQRWKGRAAGDLAQDDEFFSDVVSAGVEKVVKVVVIKEIKGSQFGVQLESTVRDRLAQEDNYNDDEEACVEAILQFFQSKYLNKGSTIAFHFPPAPSPARIVFGKQDDATTLLVENANVAEAIQKWYLGGSRGVSPTTTSSLAHHLAGLLSK</sequence>
<evidence type="ECO:0000313" key="5">
    <source>
        <dbReference type="EMBL" id="EPS69369.1"/>
    </source>
</evidence>
<dbReference type="InterPro" id="IPR044191">
    <property type="entry name" value="CHI3-like"/>
</dbReference>
<feature type="domain" description="GOST seven transmembrane" evidence="4">
    <location>
        <begin position="9"/>
        <end position="84"/>
    </location>
</feature>
<evidence type="ECO:0000256" key="2">
    <source>
        <dbReference type="RuleBase" id="RU361158"/>
    </source>
</evidence>
<evidence type="ECO:0000256" key="1">
    <source>
        <dbReference type="ARBA" id="ARBA00007166"/>
    </source>
</evidence>
<dbReference type="Proteomes" id="UP000015453">
    <property type="component" value="Unassembled WGS sequence"/>
</dbReference>
<feature type="domain" description="Chalcone isomerase" evidence="3">
    <location>
        <begin position="151"/>
        <end position="346"/>
    </location>
</feature>
<evidence type="ECO:0000313" key="6">
    <source>
        <dbReference type="Proteomes" id="UP000015453"/>
    </source>
</evidence>
<dbReference type="AlphaFoldDB" id="S8CQF2"/>
<dbReference type="InterPro" id="IPR016089">
    <property type="entry name" value="Chalcone_isomerase_bundle_sf"/>
</dbReference>
<proteinExistence type="inferred from homology"/>
<gene>
    <name evidence="5" type="ORF">M569_05397</name>
</gene>
<reference evidence="5 6" key="1">
    <citation type="journal article" date="2013" name="BMC Genomics">
        <title>The miniature genome of a carnivorous plant Genlisea aurea contains a low number of genes and short non-coding sequences.</title>
        <authorList>
            <person name="Leushkin E.V."/>
            <person name="Sutormin R.A."/>
            <person name="Nabieva E.R."/>
            <person name="Penin A.A."/>
            <person name="Kondrashov A.S."/>
            <person name="Logacheva M.D."/>
        </authorList>
    </citation>
    <scope>NUCLEOTIDE SEQUENCE [LARGE SCALE GENOMIC DNA]</scope>
</reference>
<comment type="caution">
    <text evidence="5">The sequence shown here is derived from an EMBL/GenBank/DDBJ whole genome shotgun (WGS) entry which is preliminary data.</text>
</comment>
<name>S8CQF2_9LAMI</name>
<evidence type="ECO:0000259" key="3">
    <source>
        <dbReference type="Pfam" id="PF02431"/>
    </source>
</evidence>
<dbReference type="InterPro" id="IPR036298">
    <property type="entry name" value="Chalcone_isomerase_sf"/>
</dbReference>
<dbReference type="OrthoDB" id="1883168at2759"/>
<comment type="similarity">
    <text evidence="1 2">Belongs to the chalcone isomerase family.</text>
</comment>
<dbReference type="InterPro" id="IPR016088">
    <property type="entry name" value="Chalcone_isomerase_3-sand"/>
</dbReference>
<dbReference type="Pfam" id="PF06814">
    <property type="entry name" value="GOST_TM"/>
    <property type="match status" value="1"/>
</dbReference>
<evidence type="ECO:0000259" key="4">
    <source>
        <dbReference type="Pfam" id="PF06814"/>
    </source>
</evidence>
<dbReference type="PANTHER" id="PTHR47588">
    <property type="entry name" value="CHALCONE--FLAVONONE ISOMERASE 3-RELATED"/>
    <property type="match status" value="1"/>
</dbReference>
<dbReference type="PANTHER" id="PTHR47588:SF1">
    <property type="entry name" value="CHALCONE--FLAVANONE ISOMERASE 3-RELATED"/>
    <property type="match status" value="1"/>
</dbReference>
<dbReference type="Gene3D" id="3.50.70.10">
    <property type="match status" value="1"/>
</dbReference>
<dbReference type="InterPro" id="IPR016087">
    <property type="entry name" value="Chalcone_isomerase"/>
</dbReference>
<protein>
    <recommendedName>
        <fullName evidence="2">Chalcone-flavonone isomerase family protein</fullName>
    </recommendedName>
</protein>
<dbReference type="Gene3D" id="1.10.890.20">
    <property type="match status" value="1"/>
</dbReference>
<keyword evidence="6" id="KW-1185">Reference proteome</keyword>